<evidence type="ECO:0000313" key="3">
    <source>
        <dbReference type="Proteomes" id="UP001431784"/>
    </source>
</evidence>
<dbReference type="InterPro" id="IPR009057">
    <property type="entry name" value="Homeodomain-like_sf"/>
</dbReference>
<reference evidence="2" key="1">
    <citation type="submission" date="2023-02" db="EMBL/GenBank/DDBJ databases">
        <title>Description of Roseinatronobacter alkalisoli sp. nov., an alkaliphilic bacerium isolated from soda soil.</title>
        <authorList>
            <person name="Wei W."/>
        </authorList>
    </citation>
    <scope>NUCLEOTIDE SEQUENCE</scope>
    <source>
        <strain evidence="2">HJB301</strain>
    </source>
</reference>
<feature type="domain" description="HTH rpiR-type" evidence="1">
    <location>
        <begin position="3"/>
        <end position="79"/>
    </location>
</feature>
<dbReference type="Proteomes" id="UP001431784">
    <property type="component" value="Unassembled WGS sequence"/>
</dbReference>
<dbReference type="Pfam" id="PF01418">
    <property type="entry name" value="HTH_6"/>
    <property type="match status" value="1"/>
</dbReference>
<keyword evidence="3" id="KW-1185">Reference proteome</keyword>
<evidence type="ECO:0000313" key="2">
    <source>
        <dbReference type="EMBL" id="MDD7973240.1"/>
    </source>
</evidence>
<dbReference type="PANTHER" id="PTHR30514">
    <property type="entry name" value="GLUCOKINASE"/>
    <property type="match status" value="1"/>
</dbReference>
<dbReference type="SUPFAM" id="SSF46689">
    <property type="entry name" value="Homeodomain-like"/>
    <property type="match status" value="1"/>
</dbReference>
<dbReference type="PANTHER" id="PTHR30514:SF18">
    <property type="entry name" value="RPIR-FAMILY TRANSCRIPTIONAL REGULATOR"/>
    <property type="match status" value="1"/>
</dbReference>
<dbReference type="Gene3D" id="3.40.50.10490">
    <property type="entry name" value="Glucose-6-phosphate isomerase like protein, domain 1"/>
    <property type="match status" value="1"/>
</dbReference>
<proteinExistence type="predicted"/>
<protein>
    <submittedName>
        <fullName evidence="2">MurR/RpiR family transcriptional regulator</fullName>
    </submittedName>
</protein>
<dbReference type="RefSeq" id="WP_274353911.1">
    <property type="nucleotide sequence ID" value="NZ_JAQZSM010000028.1"/>
</dbReference>
<dbReference type="EMBL" id="JAQZSM010000028">
    <property type="protein sequence ID" value="MDD7973240.1"/>
    <property type="molecule type" value="Genomic_DNA"/>
</dbReference>
<organism evidence="2 3">
    <name type="scientific">Roseinatronobacter alkalisoli</name>
    <dbReference type="NCBI Taxonomy" id="3028235"/>
    <lineage>
        <taxon>Bacteria</taxon>
        <taxon>Pseudomonadati</taxon>
        <taxon>Pseudomonadota</taxon>
        <taxon>Alphaproteobacteria</taxon>
        <taxon>Rhodobacterales</taxon>
        <taxon>Paracoccaceae</taxon>
        <taxon>Roseinatronobacter</taxon>
    </lineage>
</organism>
<name>A0ABT5TDP8_9RHOB</name>
<dbReference type="Gene3D" id="1.10.10.10">
    <property type="entry name" value="Winged helix-like DNA-binding domain superfamily/Winged helix DNA-binding domain"/>
    <property type="match status" value="1"/>
</dbReference>
<dbReference type="SUPFAM" id="SSF53697">
    <property type="entry name" value="SIS domain"/>
    <property type="match status" value="1"/>
</dbReference>
<dbReference type="PROSITE" id="PS51071">
    <property type="entry name" value="HTH_RPIR"/>
    <property type="match status" value="1"/>
</dbReference>
<accession>A0ABT5TDP8</accession>
<dbReference type="InterPro" id="IPR036388">
    <property type="entry name" value="WH-like_DNA-bd_sf"/>
</dbReference>
<dbReference type="InterPro" id="IPR047640">
    <property type="entry name" value="RpiR-like"/>
</dbReference>
<gene>
    <name evidence="2" type="ORF">PUT78_19335</name>
</gene>
<sequence length="296" mass="32651">MPDSLRHRLSESLATASKADRLIASYMLAELNNLPFETAASLAMKVGASEATVGRFCRTLGYKSFRDLKDHMRRDIGDRPWLIADRLREFENQAKAGEDQIAHGLKLEIAALVAVYELARTPEWARAVKRLASASAVYAIGFQTERGMAQVFVNQLQYIRDRVHLLDLAGGNFGELLAAGPGSPCLVIFEGRRYSRMAQLLAQDAKNAGIPVTLITDPFCDWGHSLADEMFVVQTEFNLFWESAAQMASLANLLVNGVFLELGHSVEQRMNEIARLYSRYTGYFGDPTGPAGASGT</sequence>
<evidence type="ECO:0000259" key="1">
    <source>
        <dbReference type="PROSITE" id="PS51071"/>
    </source>
</evidence>
<dbReference type="InterPro" id="IPR000281">
    <property type="entry name" value="HTH_RpiR"/>
</dbReference>
<dbReference type="InterPro" id="IPR046348">
    <property type="entry name" value="SIS_dom_sf"/>
</dbReference>
<comment type="caution">
    <text evidence="2">The sequence shown here is derived from an EMBL/GenBank/DDBJ whole genome shotgun (WGS) entry which is preliminary data.</text>
</comment>